<dbReference type="Proteomes" id="UP000248795">
    <property type="component" value="Unassembled WGS sequence"/>
</dbReference>
<protein>
    <recommendedName>
        <fullName evidence="1">Methyltransferase FkbM domain-containing protein</fullName>
    </recommendedName>
</protein>
<gene>
    <name evidence="2" type="ORF">DK847_02080</name>
</gene>
<dbReference type="NCBIfam" id="TIGR01444">
    <property type="entry name" value="fkbM_fam"/>
    <property type="match status" value="1"/>
</dbReference>
<proteinExistence type="predicted"/>
<evidence type="ECO:0000259" key="1">
    <source>
        <dbReference type="Pfam" id="PF05050"/>
    </source>
</evidence>
<dbReference type="EMBL" id="QKVK01000001">
    <property type="protein sequence ID" value="PZF78617.1"/>
    <property type="molecule type" value="Genomic_DNA"/>
</dbReference>
<dbReference type="SUPFAM" id="SSF53335">
    <property type="entry name" value="S-adenosyl-L-methionine-dependent methyltransferases"/>
    <property type="match status" value="1"/>
</dbReference>
<dbReference type="PANTHER" id="PTHR34203">
    <property type="entry name" value="METHYLTRANSFERASE, FKBM FAMILY PROTEIN"/>
    <property type="match status" value="1"/>
</dbReference>
<dbReference type="Gene3D" id="3.40.50.150">
    <property type="entry name" value="Vaccinia Virus protein VP39"/>
    <property type="match status" value="1"/>
</dbReference>
<reference evidence="3" key="1">
    <citation type="submission" date="2018-06" db="EMBL/GenBank/DDBJ databases">
        <title>Aestuariibacter litoralis strain KCTC 52945T.</title>
        <authorList>
            <person name="Li X."/>
            <person name="Salam N."/>
            <person name="Li J.-L."/>
            <person name="Chen Y.-M."/>
            <person name="Yang Z.-W."/>
            <person name="Zhang L.-Y."/>
            <person name="Han M.-X."/>
            <person name="Xiao M."/>
            <person name="Li W.-J."/>
        </authorList>
    </citation>
    <scope>NUCLEOTIDE SEQUENCE [LARGE SCALE GENOMIC DNA]</scope>
    <source>
        <strain evidence="3">KCTC 52945</strain>
    </source>
</reference>
<keyword evidence="3" id="KW-1185">Reference proteome</keyword>
<dbReference type="InterPro" id="IPR052514">
    <property type="entry name" value="SAM-dependent_MTase"/>
</dbReference>
<feature type="domain" description="Methyltransferase FkbM" evidence="1">
    <location>
        <begin position="57"/>
        <end position="208"/>
    </location>
</feature>
<dbReference type="Gene3D" id="3.40.50.2000">
    <property type="entry name" value="Glycogen Phosphorylase B"/>
    <property type="match status" value="1"/>
</dbReference>
<dbReference type="RefSeq" id="WP_111195945.1">
    <property type="nucleotide sequence ID" value="NZ_QKVK01000001.1"/>
</dbReference>
<name>A0A2W2BSG1_9HYPH</name>
<dbReference type="SUPFAM" id="SSF53756">
    <property type="entry name" value="UDP-Glycosyltransferase/glycogen phosphorylase"/>
    <property type="match status" value="1"/>
</dbReference>
<evidence type="ECO:0000313" key="2">
    <source>
        <dbReference type="EMBL" id="PZF78617.1"/>
    </source>
</evidence>
<organism evidence="2 3">
    <name type="scientific">Aestuariivirga litoralis</name>
    <dbReference type="NCBI Taxonomy" id="2650924"/>
    <lineage>
        <taxon>Bacteria</taxon>
        <taxon>Pseudomonadati</taxon>
        <taxon>Pseudomonadota</taxon>
        <taxon>Alphaproteobacteria</taxon>
        <taxon>Hyphomicrobiales</taxon>
        <taxon>Aestuariivirgaceae</taxon>
        <taxon>Aestuariivirga</taxon>
    </lineage>
</organism>
<dbReference type="InterPro" id="IPR006342">
    <property type="entry name" value="FkbM_mtfrase"/>
</dbReference>
<sequence>MSEQSTAARAIDTRYGQIFIPAGADLISDSLRLYGEWAQNEIDDLLAFIRPGDTVLDVGACFGTHSLAFATQVRPGGRVIAIEAAPETFALLAQTVQASPDAGNITLLNAAATDSAGARFTIRRADGNAGGNQLEPAADGGVPAITLDALDLAAASFIKLDVEGMEAAALRGAAGLLRRARPVVYCELNALAPGLDVMAELLRHDYRCFGHIAPAFNPANRNAHATNIFGDAAECGVLAIAAERVESLAGTMAKRRRLMALGDADDLAALLLQKEQYRRQLMEAFATATAPVAQQVPADPREAAVAREVEAIRPFFDAAFYRARNPDVAESGMPPEEHFCRSGWKEQRDPAPWFSVRHYLGTNPDVAAAGINPFHHYLVSGRQRGLLPRPPDDDARIAAEAAAIRESFDAAYYLACNPDVAASSQPPEEHFCRTGWRERRDPAPWFSVGFYLDTYPDIAAAMVNPFQHYLASGRHRGRLPRALDEPARIAREVKVIAAEFDAAFYLARNPGVAASGLSPEAHFCAIGWRQRRDPAPWFSVSLYLDTYQDIARAGVNPFYHYLLSGRDEGRVGQRPVTPPAALLRKLVPLEQTVSRWRRDGPADLLTAGQLAGLLQERRAAGAGRLMISVSHDDYTSITGGVQHCIQLEQKAAAEDGWLYLNLHPWQPLPRLAHATDDPDPAVSLVLAGEPLGAAPSSAVVAAVRAVAADFTALATVIHQLLGHSAEAIAGLAMAGGETWLWLHDFVTLCPSAHLQRNGIAFCGGPAPGSNACSLCLYGAERARHLPRMTRLFETAALNVVAPSGYVAELWSRRGGFAAASLRVHPHMRLQWQGSAPADAPAPEAVRPLVIAFAGVPSVHKGWLEFCELAAAARAEALPATFLYLGSSAIDAAGVNAISVQVSGDDHDAMIRAMREQQVDVLLHWPAVPETFSFTTHEALAGGALVITNPDSGNVAATVRHTGRGLVLDTPRDLLDALRDGRLLSFVSGFRRERPYETVLVERSRMTLDLVGAGAGQ</sequence>
<dbReference type="InterPro" id="IPR029063">
    <property type="entry name" value="SAM-dependent_MTases_sf"/>
</dbReference>
<dbReference type="Pfam" id="PF05050">
    <property type="entry name" value="Methyltransf_21"/>
    <property type="match status" value="1"/>
</dbReference>
<comment type="caution">
    <text evidence="2">The sequence shown here is derived from an EMBL/GenBank/DDBJ whole genome shotgun (WGS) entry which is preliminary data.</text>
</comment>
<dbReference type="PANTHER" id="PTHR34203:SF15">
    <property type="entry name" value="SLL1173 PROTEIN"/>
    <property type="match status" value="1"/>
</dbReference>
<dbReference type="AlphaFoldDB" id="A0A2W2BSG1"/>
<accession>A0A2W2BSG1</accession>
<evidence type="ECO:0000313" key="3">
    <source>
        <dbReference type="Proteomes" id="UP000248795"/>
    </source>
</evidence>